<evidence type="ECO:0000313" key="3">
    <source>
        <dbReference type="Proteomes" id="UP001596004"/>
    </source>
</evidence>
<reference evidence="3" key="1">
    <citation type="journal article" date="2019" name="Int. J. Syst. Evol. Microbiol.">
        <title>The Global Catalogue of Microorganisms (GCM) 10K type strain sequencing project: providing services to taxonomists for standard genome sequencing and annotation.</title>
        <authorList>
            <consortium name="The Broad Institute Genomics Platform"/>
            <consortium name="The Broad Institute Genome Sequencing Center for Infectious Disease"/>
            <person name="Wu L."/>
            <person name="Ma J."/>
        </authorList>
    </citation>
    <scope>NUCLEOTIDE SEQUENCE [LARGE SCALE GENOMIC DNA]</scope>
    <source>
        <strain evidence="3">CGMCC 4.7132</strain>
    </source>
</reference>
<feature type="region of interest" description="Disordered" evidence="1">
    <location>
        <begin position="31"/>
        <end position="55"/>
    </location>
</feature>
<keyword evidence="3" id="KW-1185">Reference proteome</keyword>
<proteinExistence type="predicted"/>
<protein>
    <submittedName>
        <fullName evidence="2">Uncharacterized protein</fullName>
    </submittedName>
</protein>
<evidence type="ECO:0000313" key="2">
    <source>
        <dbReference type="EMBL" id="MFC4530934.1"/>
    </source>
</evidence>
<sequence length="55" mass="6208">MAERRKNDVTQDMLAAWARGTRAAMAPFLQREQEAAEAEQKRSEASRPNVMTADD</sequence>
<accession>A0ABV9CCU8</accession>
<comment type="caution">
    <text evidence="2">The sequence shown here is derived from an EMBL/GenBank/DDBJ whole genome shotgun (WGS) entry which is preliminary data.</text>
</comment>
<dbReference type="EMBL" id="JBHSFP010000004">
    <property type="protein sequence ID" value="MFC4530934.1"/>
    <property type="molecule type" value="Genomic_DNA"/>
</dbReference>
<gene>
    <name evidence="2" type="ORF">ACFO60_09180</name>
</gene>
<organism evidence="2 3">
    <name type="scientific">Sphaerisporangium dianthi</name>
    <dbReference type="NCBI Taxonomy" id="1436120"/>
    <lineage>
        <taxon>Bacteria</taxon>
        <taxon>Bacillati</taxon>
        <taxon>Actinomycetota</taxon>
        <taxon>Actinomycetes</taxon>
        <taxon>Streptosporangiales</taxon>
        <taxon>Streptosporangiaceae</taxon>
        <taxon>Sphaerisporangium</taxon>
    </lineage>
</organism>
<dbReference type="RefSeq" id="WP_380839102.1">
    <property type="nucleotide sequence ID" value="NZ_JBHSFP010000004.1"/>
</dbReference>
<dbReference type="Proteomes" id="UP001596004">
    <property type="component" value="Unassembled WGS sequence"/>
</dbReference>
<name>A0ABV9CCU8_9ACTN</name>
<feature type="compositionally biased region" description="Basic and acidic residues" evidence="1">
    <location>
        <begin position="31"/>
        <end position="45"/>
    </location>
</feature>
<evidence type="ECO:0000256" key="1">
    <source>
        <dbReference type="SAM" id="MobiDB-lite"/>
    </source>
</evidence>